<comment type="caution">
    <text evidence="1">The sequence shown here is derived from an EMBL/GenBank/DDBJ whole genome shotgun (WGS) entry which is preliminary data.</text>
</comment>
<dbReference type="RefSeq" id="WP_211320350.1">
    <property type="nucleotide sequence ID" value="NZ_QGGL01000004.1"/>
</dbReference>
<evidence type="ECO:0000313" key="2">
    <source>
        <dbReference type="Proteomes" id="UP000245634"/>
    </source>
</evidence>
<protein>
    <submittedName>
        <fullName evidence="1">Uncharacterized protein</fullName>
    </submittedName>
</protein>
<reference evidence="1 2" key="1">
    <citation type="submission" date="2018-05" db="EMBL/GenBank/DDBJ databases">
        <title>Genomic Encyclopedia of Type Strains, Phase IV (KMG-IV): sequencing the most valuable type-strain genomes for metagenomic binning, comparative biology and taxonomic classification.</title>
        <authorList>
            <person name="Goeker M."/>
        </authorList>
    </citation>
    <scope>NUCLEOTIDE SEQUENCE [LARGE SCALE GENOMIC DNA]</scope>
    <source>
        <strain evidence="1 2">DSM 18773</strain>
    </source>
</reference>
<dbReference type="NCBIfam" id="NF038155">
    <property type="entry name" value="lanthi_I_FDLD"/>
    <property type="match status" value="1"/>
</dbReference>
<dbReference type="AlphaFoldDB" id="A0A316DFR3"/>
<dbReference type="EMBL" id="QGGL01000004">
    <property type="protein sequence ID" value="PWK15014.1"/>
    <property type="molecule type" value="Genomic_DNA"/>
</dbReference>
<name>A0A316DFR3_9BACL</name>
<organism evidence="1 2">
    <name type="scientific">Tumebacillus permanentifrigoris</name>
    <dbReference type="NCBI Taxonomy" id="378543"/>
    <lineage>
        <taxon>Bacteria</taxon>
        <taxon>Bacillati</taxon>
        <taxon>Bacillota</taxon>
        <taxon>Bacilli</taxon>
        <taxon>Bacillales</taxon>
        <taxon>Alicyclobacillaceae</taxon>
        <taxon>Tumebacillus</taxon>
    </lineage>
</organism>
<sequence length="44" mass="4878">MEKMFDLDVQVKPTVDGGGEWPEYTGTQWCTFTCSGCTGSCMFC</sequence>
<dbReference type="Proteomes" id="UP000245634">
    <property type="component" value="Unassembled WGS sequence"/>
</dbReference>
<gene>
    <name evidence="1" type="ORF">C7459_104220</name>
</gene>
<keyword evidence="2" id="KW-1185">Reference proteome</keyword>
<evidence type="ECO:0000313" key="1">
    <source>
        <dbReference type="EMBL" id="PWK15014.1"/>
    </source>
</evidence>
<accession>A0A316DFR3</accession>
<proteinExistence type="predicted"/>